<organism evidence="1 2">
    <name type="scientific">Phlebia brevispora</name>
    <dbReference type="NCBI Taxonomy" id="194682"/>
    <lineage>
        <taxon>Eukaryota</taxon>
        <taxon>Fungi</taxon>
        <taxon>Dikarya</taxon>
        <taxon>Basidiomycota</taxon>
        <taxon>Agaricomycotina</taxon>
        <taxon>Agaricomycetes</taxon>
        <taxon>Polyporales</taxon>
        <taxon>Meruliaceae</taxon>
        <taxon>Phlebia</taxon>
    </lineage>
</organism>
<accession>A0ACC1TDH5</accession>
<reference evidence="1" key="1">
    <citation type="submission" date="2022-07" db="EMBL/GenBank/DDBJ databases">
        <title>Genome Sequence of Phlebia brevispora.</title>
        <authorList>
            <person name="Buettner E."/>
        </authorList>
    </citation>
    <scope>NUCLEOTIDE SEQUENCE</scope>
    <source>
        <strain evidence="1">MPL23</strain>
    </source>
</reference>
<keyword evidence="2" id="KW-1185">Reference proteome</keyword>
<evidence type="ECO:0000313" key="1">
    <source>
        <dbReference type="EMBL" id="KAJ3558655.1"/>
    </source>
</evidence>
<comment type="caution">
    <text evidence="1">The sequence shown here is derived from an EMBL/GenBank/DDBJ whole genome shotgun (WGS) entry which is preliminary data.</text>
</comment>
<gene>
    <name evidence="1" type="ORF">NM688_g789</name>
</gene>
<proteinExistence type="predicted"/>
<dbReference type="EMBL" id="JANHOG010000074">
    <property type="protein sequence ID" value="KAJ3558655.1"/>
    <property type="molecule type" value="Genomic_DNA"/>
</dbReference>
<evidence type="ECO:0000313" key="2">
    <source>
        <dbReference type="Proteomes" id="UP001148662"/>
    </source>
</evidence>
<name>A0ACC1TDH5_9APHY</name>
<dbReference type="Proteomes" id="UP001148662">
    <property type="component" value="Unassembled WGS sequence"/>
</dbReference>
<protein>
    <submittedName>
        <fullName evidence="1">Uncharacterized protein</fullName>
    </submittedName>
</protein>
<sequence>MSDSRAPNPPNVVLPGFQETFSDVLRRYPVEAQRGASSSSAPLDSREADIRVTRHVQYSPTCSPTTTPETRKQRIPAGLPSNSSEYQRSLNAHLVSRDSASSINASMYRITPDRASQHEEPESSEGIRVRKKHICHICDKDFLRPSSLETHMNSHTGAKPHKCTYPGCEKYFSAKSNMKRHLRKHLSPDDGDNDPAGYESTG</sequence>